<evidence type="ECO:0000256" key="1">
    <source>
        <dbReference type="SAM" id="Phobius"/>
    </source>
</evidence>
<dbReference type="KEGG" id="mif:Metin_0456"/>
<keyword evidence="3" id="KW-1185">Reference proteome</keyword>
<feature type="transmembrane region" description="Helical" evidence="1">
    <location>
        <begin position="21"/>
        <end position="41"/>
    </location>
</feature>
<feature type="transmembrane region" description="Helical" evidence="1">
    <location>
        <begin position="139"/>
        <end position="163"/>
    </location>
</feature>
<dbReference type="OrthoDB" id="112370at2157"/>
<organism evidence="2 3">
    <name type="scientific">Methanocaldococcus infernus (strain DSM 11812 / JCM 15783 / ME)</name>
    <dbReference type="NCBI Taxonomy" id="573063"/>
    <lineage>
        <taxon>Archaea</taxon>
        <taxon>Methanobacteriati</taxon>
        <taxon>Methanobacteriota</taxon>
        <taxon>Methanomada group</taxon>
        <taxon>Methanococci</taxon>
        <taxon>Methanococcales</taxon>
        <taxon>Methanocaldococcaceae</taxon>
        <taxon>Methanocaldococcus</taxon>
    </lineage>
</organism>
<keyword evidence="1" id="KW-0812">Transmembrane</keyword>
<proteinExistence type="predicted"/>
<evidence type="ECO:0000313" key="2">
    <source>
        <dbReference type="EMBL" id="ADG13126.1"/>
    </source>
</evidence>
<feature type="transmembrane region" description="Helical" evidence="1">
    <location>
        <begin position="114"/>
        <end position="133"/>
    </location>
</feature>
<evidence type="ECO:0000313" key="3">
    <source>
        <dbReference type="Proteomes" id="UP000002061"/>
    </source>
</evidence>
<dbReference type="eggNOG" id="arCOG05068">
    <property type="taxonomic scope" value="Archaea"/>
</dbReference>
<protein>
    <submittedName>
        <fullName evidence="2">Uncharacterized protein</fullName>
    </submittedName>
</protein>
<keyword evidence="1" id="KW-1133">Transmembrane helix</keyword>
<dbReference type="EMBL" id="CP002009">
    <property type="protein sequence ID" value="ADG13126.1"/>
    <property type="molecule type" value="Genomic_DNA"/>
</dbReference>
<gene>
    <name evidence="2" type="ordered locus">Metin_0456</name>
</gene>
<dbReference type="Proteomes" id="UP000002061">
    <property type="component" value="Chromosome"/>
</dbReference>
<dbReference type="HOGENOM" id="CLU_1431662_0_0_2"/>
<reference evidence="2" key="1">
    <citation type="submission" date="2010-04" db="EMBL/GenBank/DDBJ databases">
        <title>Complete sequence of Methanocaldococcus infernus ME.</title>
        <authorList>
            <consortium name="US DOE Joint Genome Institute"/>
            <person name="Lucas S."/>
            <person name="Copeland A."/>
            <person name="Lapidus A."/>
            <person name="Cheng J.-F."/>
            <person name="Bruce D."/>
            <person name="Goodwin L."/>
            <person name="Pitluck S."/>
            <person name="Munk A.C."/>
            <person name="Detter J.C."/>
            <person name="Han C."/>
            <person name="Tapia R."/>
            <person name="Land M."/>
            <person name="Hauser L."/>
            <person name="Kyrpides N."/>
            <person name="Mikhailova N."/>
            <person name="Sieprawska-Lupa M."/>
            <person name="Whitman W.B."/>
            <person name="Woyke T."/>
        </authorList>
    </citation>
    <scope>NUCLEOTIDE SEQUENCE [LARGE SCALE GENOMIC DNA]</scope>
    <source>
        <strain evidence="2">ME</strain>
    </source>
</reference>
<sequence length="189" mass="21066">MNKSELLFKEGVLKLKENAPQIVISLIIAVLIWLFGVWVFIPLADQLGNPTIGLYALKPIISAIIGLALLIVLLRIAKDFGELMDGVADIIASKLIGERATEEKLKRYRYGLRMLAYVIIATVAYLFFLPILLGINVVIAGVVLIILVIWAVLTLINIGYMFVDEIEEASRLAIAKLEEMAKEEKKEEE</sequence>
<feature type="transmembrane region" description="Helical" evidence="1">
    <location>
        <begin position="53"/>
        <end position="74"/>
    </location>
</feature>
<dbReference type="STRING" id="573063.Metin_0456"/>
<dbReference type="AlphaFoldDB" id="D5VRC3"/>
<dbReference type="GeneID" id="9131461"/>
<keyword evidence="1" id="KW-0472">Membrane</keyword>
<accession>D5VRC3</accession>
<dbReference type="RefSeq" id="WP_013099872.1">
    <property type="nucleotide sequence ID" value="NC_014122.1"/>
</dbReference>
<name>D5VRC3_METIM</name>